<protein>
    <recommendedName>
        <fullName evidence="3">Rab-GAP TBC domain-containing protein</fullName>
    </recommendedName>
</protein>
<dbReference type="PANTHER" id="PTHR22957:SF337">
    <property type="entry name" value="TBC1 DOMAIN FAMILY MEMBER 5"/>
    <property type="match status" value="1"/>
</dbReference>
<dbReference type="InterPro" id="IPR000195">
    <property type="entry name" value="Rab-GAP-TBC_dom"/>
</dbReference>
<dbReference type="PANTHER" id="PTHR22957">
    <property type="entry name" value="TBC1 DOMAIN FAMILY MEMBER GTPASE-ACTIVATING PROTEIN"/>
    <property type="match status" value="1"/>
</dbReference>
<dbReference type="EMBL" id="JALLPB020000006">
    <property type="protein sequence ID" value="KAL3827275.1"/>
    <property type="molecule type" value="Genomic_DNA"/>
</dbReference>
<comment type="caution">
    <text evidence="4">The sequence shown here is derived from an EMBL/GenBank/DDBJ whole genome shotgun (WGS) entry which is preliminary data.</text>
</comment>
<reference evidence="4 5" key="1">
    <citation type="submission" date="2024-10" db="EMBL/GenBank/DDBJ databases">
        <title>Updated reference genomes for cyclostephanoid diatoms.</title>
        <authorList>
            <person name="Roberts W.R."/>
            <person name="Alverson A.J."/>
        </authorList>
    </citation>
    <scope>NUCLEOTIDE SEQUENCE [LARGE SCALE GENOMIC DNA]</scope>
    <source>
        <strain evidence="4 5">AJA228-03</strain>
    </source>
</reference>
<feature type="region of interest" description="Disordered" evidence="2">
    <location>
        <begin position="1"/>
        <end position="28"/>
    </location>
</feature>
<gene>
    <name evidence="4" type="ORF">ACHAXA_004750</name>
</gene>
<evidence type="ECO:0000259" key="3">
    <source>
        <dbReference type="Pfam" id="PF00566"/>
    </source>
</evidence>
<feature type="compositionally biased region" description="Gly residues" evidence="2">
    <location>
        <begin position="130"/>
        <end position="140"/>
    </location>
</feature>
<accession>A0ABD3SSE3</accession>
<evidence type="ECO:0000313" key="5">
    <source>
        <dbReference type="Proteomes" id="UP001530377"/>
    </source>
</evidence>
<dbReference type="Proteomes" id="UP001530377">
    <property type="component" value="Unassembled WGS sequence"/>
</dbReference>
<keyword evidence="5" id="KW-1185">Reference proteome</keyword>
<organism evidence="4 5">
    <name type="scientific">Cyclostephanos tholiformis</name>
    <dbReference type="NCBI Taxonomy" id="382380"/>
    <lineage>
        <taxon>Eukaryota</taxon>
        <taxon>Sar</taxon>
        <taxon>Stramenopiles</taxon>
        <taxon>Ochrophyta</taxon>
        <taxon>Bacillariophyta</taxon>
        <taxon>Coscinodiscophyceae</taxon>
        <taxon>Thalassiosirophycidae</taxon>
        <taxon>Stephanodiscales</taxon>
        <taxon>Stephanodiscaceae</taxon>
        <taxon>Cyclostephanos</taxon>
    </lineage>
</organism>
<feature type="domain" description="Rab-GAP TBC" evidence="3">
    <location>
        <begin position="358"/>
        <end position="391"/>
    </location>
</feature>
<dbReference type="SUPFAM" id="SSF47923">
    <property type="entry name" value="Ypt/Rab-GAP domain of gyp1p"/>
    <property type="match status" value="1"/>
</dbReference>
<dbReference type="Gene3D" id="1.10.8.270">
    <property type="entry name" value="putative rabgap domain of human tbc1 domain family member 14 like domains"/>
    <property type="match status" value="1"/>
</dbReference>
<sequence>MPVDNRARHPTRAVPRPPPNGTNVAERTTADRLRTGTSLLPRCVRWRLSLGMLKRPAAHDEDDDDEEDDAKSTEDLLKSIEDANALGLRCQRSRYDDCETTHYWKCTPTSIANDTTTPVGGRRVVDDGDGGGVGGGGGARRMGGMHPVAPGDDPLSALLGDAGDGSEAWDEDGSSGGGVGGIVFGGASKSKYTTSSDAHVPITSSKDVGDVDRGVSRWREFYNTREVLDVIEKDLDRLPSNHYTAFHQWRMSIRGNNEHRLGGGESKWPRHDGDVAVAKAEGKDENCRFQRDNMGDESHSRKDEMRILSRAIRDRPLSPGQVQNGKGMDNLIIKDDRRKQEEYAMAAAIQSSIKERAVRMSQILFVYAKCHPEVGYRQGMHEVLSYVLLAFEMDLLEYNVNSAERGRWDTNLVSSNDEDVDGCRAGVDSSENVVAVRLIDPEYILHDAFNLFECIMTTLAHAYDVIPTGDDSSDAILKEARIKRGEYFASCL</sequence>
<name>A0ABD3SSE3_9STRA</name>
<dbReference type="AlphaFoldDB" id="A0ABD3SSE3"/>
<dbReference type="GO" id="GO:0005096">
    <property type="term" value="F:GTPase activator activity"/>
    <property type="evidence" value="ECO:0007669"/>
    <property type="project" value="UniProtKB-KW"/>
</dbReference>
<dbReference type="Pfam" id="PF00566">
    <property type="entry name" value="RabGAP-TBC"/>
    <property type="match status" value="1"/>
</dbReference>
<keyword evidence="1" id="KW-0343">GTPase activation</keyword>
<evidence type="ECO:0000313" key="4">
    <source>
        <dbReference type="EMBL" id="KAL3827275.1"/>
    </source>
</evidence>
<feature type="region of interest" description="Disordered" evidence="2">
    <location>
        <begin position="117"/>
        <end position="140"/>
    </location>
</feature>
<evidence type="ECO:0000256" key="2">
    <source>
        <dbReference type="SAM" id="MobiDB-lite"/>
    </source>
</evidence>
<dbReference type="InterPro" id="IPR035969">
    <property type="entry name" value="Rab-GAP_TBC_sf"/>
</dbReference>
<proteinExistence type="predicted"/>
<evidence type="ECO:0000256" key="1">
    <source>
        <dbReference type="ARBA" id="ARBA00022468"/>
    </source>
</evidence>